<dbReference type="Gene3D" id="1.20.5.170">
    <property type="match status" value="1"/>
</dbReference>
<gene>
    <name evidence="2" type="ORF">DH2020_032494</name>
</gene>
<accession>A0ABR0VF73</accession>
<comment type="caution">
    <text evidence="2">The sequence shown here is derived from an EMBL/GenBank/DDBJ whole genome shotgun (WGS) entry which is preliminary data.</text>
</comment>
<name>A0ABR0VF73_REHGL</name>
<evidence type="ECO:0000313" key="3">
    <source>
        <dbReference type="Proteomes" id="UP001318860"/>
    </source>
</evidence>
<evidence type="ECO:0000256" key="1">
    <source>
        <dbReference type="SAM" id="Coils"/>
    </source>
</evidence>
<organism evidence="2 3">
    <name type="scientific">Rehmannia glutinosa</name>
    <name type="common">Chinese foxglove</name>
    <dbReference type="NCBI Taxonomy" id="99300"/>
    <lineage>
        <taxon>Eukaryota</taxon>
        <taxon>Viridiplantae</taxon>
        <taxon>Streptophyta</taxon>
        <taxon>Embryophyta</taxon>
        <taxon>Tracheophyta</taxon>
        <taxon>Spermatophyta</taxon>
        <taxon>Magnoliopsida</taxon>
        <taxon>eudicotyledons</taxon>
        <taxon>Gunneridae</taxon>
        <taxon>Pentapetalae</taxon>
        <taxon>asterids</taxon>
        <taxon>lamiids</taxon>
        <taxon>Lamiales</taxon>
        <taxon>Orobanchaceae</taxon>
        <taxon>Rehmannieae</taxon>
        <taxon>Rehmannia</taxon>
    </lineage>
</organism>
<proteinExistence type="predicted"/>
<feature type="coiled-coil region" evidence="1">
    <location>
        <begin position="113"/>
        <end position="230"/>
    </location>
</feature>
<feature type="coiled-coil region" evidence="1">
    <location>
        <begin position="280"/>
        <end position="342"/>
    </location>
</feature>
<keyword evidence="1" id="KW-0175">Coiled coil</keyword>
<dbReference type="PANTHER" id="PTHR35705">
    <property type="entry name" value="WPP DOMAIN-INTERACTING TAIL-ANCHORED PROTEIN 1"/>
    <property type="match status" value="1"/>
</dbReference>
<dbReference type="PANTHER" id="PTHR35705:SF2">
    <property type="entry name" value="WPP DOMAIN-INTERACTING TAIL-ANCHORED PROTEIN 2"/>
    <property type="match status" value="1"/>
</dbReference>
<keyword evidence="3" id="KW-1185">Reference proteome</keyword>
<feature type="coiled-coil region" evidence="1">
    <location>
        <begin position="368"/>
        <end position="395"/>
    </location>
</feature>
<dbReference type="InterPro" id="IPR039976">
    <property type="entry name" value="WIT1/WIT2"/>
</dbReference>
<protein>
    <submittedName>
        <fullName evidence="2">Uncharacterized protein</fullName>
    </submittedName>
</protein>
<dbReference type="EMBL" id="JABTTQ020001207">
    <property type="protein sequence ID" value="KAK6133783.1"/>
    <property type="molecule type" value="Genomic_DNA"/>
</dbReference>
<sequence length="448" mass="51173">MVDTHSYHTDLYPNPRKPEIQTIDQKGTLRMLEKSLARELELEKELKELKQNEEDLKLKVRLTEQVAVFMEEAAEVAWGRFLEADNTAEVLIGISKDTLGKLHLAHFNLSSSTKNEEEKNRKLQDFINQLNAKETLIQKLNTTNAQLIIDNSEVTGLREKVQILEENLKITESKLVGANESNETSQKRLKETEGEIEALREKIYAAESRAESAEEKATHLTDSNIELSEELDFLKGTNDSNTKKVSVLEKQLRELDIQLQHSRASSEASQEQQNMLYSAIWDMETLIDELKQKVAKAESKTESAEERCVILSETNLDINKELEFVRSRMEFMEKSLNQAALEKKACAKDISIRSSRIMDTVMQLAMERERVQKQLISSTKENKLLREKLRKEQKNASVILQDNRSCDGKEFLLSRLDSSDSDSTKTFAVKATEISPESLQAGFCFLIP</sequence>
<dbReference type="SUPFAM" id="SSF57997">
    <property type="entry name" value="Tropomyosin"/>
    <property type="match status" value="1"/>
</dbReference>
<dbReference type="Proteomes" id="UP001318860">
    <property type="component" value="Unassembled WGS sequence"/>
</dbReference>
<feature type="coiled-coil region" evidence="1">
    <location>
        <begin position="29"/>
        <end position="66"/>
    </location>
</feature>
<reference evidence="2 3" key="1">
    <citation type="journal article" date="2021" name="Comput. Struct. Biotechnol. J.">
        <title>De novo genome assembly of the potent medicinal plant Rehmannia glutinosa using nanopore technology.</title>
        <authorList>
            <person name="Ma L."/>
            <person name="Dong C."/>
            <person name="Song C."/>
            <person name="Wang X."/>
            <person name="Zheng X."/>
            <person name="Niu Y."/>
            <person name="Chen S."/>
            <person name="Feng W."/>
        </authorList>
    </citation>
    <scope>NUCLEOTIDE SEQUENCE [LARGE SCALE GENOMIC DNA]</scope>
    <source>
        <strain evidence="2">DH-2019</strain>
    </source>
</reference>
<evidence type="ECO:0000313" key="2">
    <source>
        <dbReference type="EMBL" id="KAK6133783.1"/>
    </source>
</evidence>